<dbReference type="AlphaFoldDB" id="A0A829WLX7"/>
<evidence type="ECO:0000313" key="1">
    <source>
        <dbReference type="EMBL" id="GEM16265.1"/>
    </source>
</evidence>
<dbReference type="SUPFAM" id="SSF55298">
    <property type="entry name" value="YjgF-like"/>
    <property type="match status" value="1"/>
</dbReference>
<comment type="caution">
    <text evidence="1">The sequence shown here is derived from an EMBL/GenBank/DDBJ whole genome shotgun (WGS) entry which is preliminary data.</text>
</comment>
<protein>
    <submittedName>
        <fullName evidence="1">Endoribonuclease L-PSP</fullName>
    </submittedName>
</protein>
<dbReference type="Proteomes" id="UP000484858">
    <property type="component" value="Unassembled WGS sequence"/>
</dbReference>
<dbReference type="RefSeq" id="WP_254060585.1">
    <property type="nucleotide sequence ID" value="NZ_BARJ01000003.1"/>
</dbReference>
<organism evidence="1 2">
    <name type="scientific">Gluconobacter oxydans NBRC 3293</name>
    <dbReference type="NCBI Taxonomy" id="1315969"/>
    <lineage>
        <taxon>Bacteria</taxon>
        <taxon>Pseudomonadati</taxon>
        <taxon>Pseudomonadota</taxon>
        <taxon>Alphaproteobacteria</taxon>
        <taxon>Acetobacterales</taxon>
        <taxon>Acetobacteraceae</taxon>
        <taxon>Gluconobacter</taxon>
    </lineage>
</organism>
<proteinExistence type="predicted"/>
<dbReference type="EMBL" id="BARJ01000003">
    <property type="protein sequence ID" value="GEM16265.1"/>
    <property type="molecule type" value="Genomic_DNA"/>
</dbReference>
<dbReference type="Gene3D" id="3.30.1330.40">
    <property type="entry name" value="RutC-like"/>
    <property type="match status" value="1"/>
</dbReference>
<evidence type="ECO:0000313" key="2">
    <source>
        <dbReference type="Proteomes" id="UP000484858"/>
    </source>
</evidence>
<dbReference type="InterPro" id="IPR035959">
    <property type="entry name" value="RutC-like_sf"/>
</dbReference>
<gene>
    <name evidence="1" type="ORF">NBRC3293_0761</name>
</gene>
<name>A0A829WLX7_GLUOY</name>
<sequence>MEQDHEPMGASFLHQTVTVHGDEVTCTDFSGFGPDGDRPGRLSDECQAALSAISEALADHGLTLGHTRHVAAMIREGQTFAQCQAALNEALAAAKPALTLRIVQRFPLPEQRIALSLTATPDK</sequence>
<reference evidence="1 2" key="1">
    <citation type="submission" date="2013-04" db="EMBL/GenBank/DDBJ databases">
        <title>Gluconobacter oxydans NBRC 3293 whole genome sequence.</title>
        <authorList>
            <person name="Matsutani M."/>
            <person name="Yakushi T."/>
            <person name="Matsushita K."/>
        </authorList>
    </citation>
    <scope>NUCLEOTIDE SEQUENCE [LARGE SCALE GENOMIC DNA]</scope>
    <source>
        <strain evidence="1 2">NBRC 3293</strain>
    </source>
</reference>
<accession>A0A829WLX7</accession>